<reference evidence="3 4" key="1">
    <citation type="journal article" date="2021" name="Plant Biotechnol. J.">
        <title>Multi-omics assisted identification of the key and species-specific regulatory components of drought-tolerant mechanisms in Gossypium stocksii.</title>
        <authorList>
            <person name="Yu D."/>
            <person name="Ke L."/>
            <person name="Zhang D."/>
            <person name="Wu Y."/>
            <person name="Sun Y."/>
            <person name="Mei J."/>
            <person name="Sun J."/>
            <person name="Sun Y."/>
        </authorList>
    </citation>
    <scope>NUCLEOTIDE SEQUENCE [LARGE SCALE GENOMIC DNA]</scope>
    <source>
        <strain evidence="4">cv. E1</strain>
        <tissue evidence="3">Leaf</tissue>
    </source>
</reference>
<dbReference type="InterPro" id="IPR026960">
    <property type="entry name" value="RVT-Znf"/>
</dbReference>
<comment type="caution">
    <text evidence="3">The sequence shown here is derived from an EMBL/GenBank/DDBJ whole genome shotgun (WGS) entry which is preliminary data.</text>
</comment>
<dbReference type="PANTHER" id="PTHR47074:SF61">
    <property type="entry name" value="RNASE H TYPE-1 DOMAIN-CONTAINING PROTEIN"/>
    <property type="match status" value="1"/>
</dbReference>
<keyword evidence="4" id="KW-1185">Reference proteome</keyword>
<feature type="domain" description="RNase H type-1" evidence="1">
    <location>
        <begin position="182"/>
        <end position="280"/>
    </location>
</feature>
<dbReference type="Proteomes" id="UP000828251">
    <property type="component" value="Unassembled WGS sequence"/>
</dbReference>
<protein>
    <recommendedName>
        <fullName evidence="5">RNase H type-1 domain-containing protein</fullName>
    </recommendedName>
</protein>
<dbReference type="PANTHER" id="PTHR47074">
    <property type="entry name" value="BNAC02G40300D PROTEIN"/>
    <property type="match status" value="1"/>
</dbReference>
<dbReference type="GO" id="GO:0004523">
    <property type="term" value="F:RNA-DNA hybrid ribonuclease activity"/>
    <property type="evidence" value="ECO:0007669"/>
    <property type="project" value="InterPro"/>
</dbReference>
<evidence type="ECO:0000313" key="3">
    <source>
        <dbReference type="EMBL" id="KAH1098718.1"/>
    </source>
</evidence>
<gene>
    <name evidence="3" type="ORF">J1N35_015639</name>
</gene>
<organism evidence="3 4">
    <name type="scientific">Gossypium stocksii</name>
    <dbReference type="NCBI Taxonomy" id="47602"/>
    <lineage>
        <taxon>Eukaryota</taxon>
        <taxon>Viridiplantae</taxon>
        <taxon>Streptophyta</taxon>
        <taxon>Embryophyta</taxon>
        <taxon>Tracheophyta</taxon>
        <taxon>Spermatophyta</taxon>
        <taxon>Magnoliopsida</taxon>
        <taxon>eudicotyledons</taxon>
        <taxon>Gunneridae</taxon>
        <taxon>Pentapetalae</taxon>
        <taxon>rosids</taxon>
        <taxon>malvids</taxon>
        <taxon>Malvales</taxon>
        <taxon>Malvaceae</taxon>
        <taxon>Malvoideae</taxon>
        <taxon>Gossypium</taxon>
    </lineage>
</organism>
<evidence type="ECO:0000259" key="2">
    <source>
        <dbReference type="Pfam" id="PF13966"/>
    </source>
</evidence>
<dbReference type="Pfam" id="PF13966">
    <property type="entry name" value="zf-RVT"/>
    <property type="match status" value="1"/>
</dbReference>
<dbReference type="OrthoDB" id="993739at2759"/>
<dbReference type="EMBL" id="JAIQCV010000005">
    <property type="protein sequence ID" value="KAH1098718.1"/>
    <property type="molecule type" value="Genomic_DNA"/>
</dbReference>
<dbReference type="InterPro" id="IPR002156">
    <property type="entry name" value="RNaseH_domain"/>
</dbReference>
<feature type="domain" description="Reverse transcriptase zinc-binding" evidence="2">
    <location>
        <begin position="11"/>
        <end position="81"/>
    </location>
</feature>
<proteinExistence type="predicted"/>
<dbReference type="Pfam" id="PF13456">
    <property type="entry name" value="RVT_3"/>
    <property type="match status" value="1"/>
</dbReference>
<sequence>MDPSSYLLQTEAKDFFRKLWDLQLPSKITITIWWIFWNYILTLVNLRYKRVATNVSCPRCGSGEEDNYHVFRQCPVFREIWSSLNLSWVTSYINQNIGEWLTWVFERSTKEQCWIVCCALWFIWSSWNQFVHERKIISDRDLVKKIRRYLAELEGIREKKLTSFTERTHNQSGETTSSTVQFDVAFNKRNYISASGLVVRDQMDLLKTLKMTLYENISSPFVAEAHAGLEAIKLVISMGLSSAVINRDSKIVIKKCQSQEIDRSVLRAIIRDIQGKITSF</sequence>
<dbReference type="GO" id="GO:0003676">
    <property type="term" value="F:nucleic acid binding"/>
    <property type="evidence" value="ECO:0007669"/>
    <property type="project" value="InterPro"/>
</dbReference>
<accession>A0A9D4A8R8</accession>
<dbReference type="InterPro" id="IPR052929">
    <property type="entry name" value="RNase_H-like_EbsB-rel"/>
</dbReference>
<dbReference type="AlphaFoldDB" id="A0A9D4A8R8"/>
<evidence type="ECO:0008006" key="5">
    <source>
        <dbReference type="Google" id="ProtNLM"/>
    </source>
</evidence>
<evidence type="ECO:0000313" key="4">
    <source>
        <dbReference type="Proteomes" id="UP000828251"/>
    </source>
</evidence>
<name>A0A9D4A8R8_9ROSI</name>
<evidence type="ECO:0000259" key="1">
    <source>
        <dbReference type="Pfam" id="PF13456"/>
    </source>
</evidence>